<dbReference type="GO" id="GO:0005829">
    <property type="term" value="C:cytosol"/>
    <property type="evidence" value="ECO:0007669"/>
    <property type="project" value="TreeGrafter"/>
</dbReference>
<name>A0A175A6P5_9FIRM</name>
<dbReference type="AlphaFoldDB" id="A0A175A6P5"/>
<evidence type="ECO:0000313" key="4">
    <source>
        <dbReference type="Proteomes" id="UP000078383"/>
    </source>
</evidence>
<gene>
    <name evidence="3" type="primary">pabA</name>
    <name evidence="3" type="ORF">ERS852502_02632</name>
</gene>
<dbReference type="GO" id="GO:0000162">
    <property type="term" value="P:L-tryptophan biosynthetic process"/>
    <property type="evidence" value="ECO:0007669"/>
    <property type="project" value="TreeGrafter"/>
</dbReference>
<dbReference type="InterPro" id="IPR029062">
    <property type="entry name" value="Class_I_gatase-like"/>
</dbReference>
<dbReference type="InterPro" id="IPR050472">
    <property type="entry name" value="Anth_synth/Amidotransfase"/>
</dbReference>
<keyword evidence="1 3" id="KW-0315">Glutamine amidotransferase</keyword>
<dbReference type="PRINTS" id="PR00096">
    <property type="entry name" value="GATASE"/>
</dbReference>
<reference evidence="3 4" key="1">
    <citation type="submission" date="2015-09" db="EMBL/GenBank/DDBJ databases">
        <authorList>
            <consortium name="Pathogen Informatics"/>
        </authorList>
    </citation>
    <scope>NUCLEOTIDE SEQUENCE [LARGE SCALE GENOMIC DNA]</scope>
    <source>
        <strain evidence="3 4">2789STDY5834889</strain>
    </source>
</reference>
<dbReference type="CDD" id="cd01743">
    <property type="entry name" value="GATase1_Anthranilate_Synthase"/>
    <property type="match status" value="1"/>
</dbReference>
<evidence type="ECO:0000256" key="1">
    <source>
        <dbReference type="ARBA" id="ARBA00022962"/>
    </source>
</evidence>
<dbReference type="EMBL" id="CZBX01000015">
    <property type="protein sequence ID" value="CUQ92448.1"/>
    <property type="molecule type" value="Genomic_DNA"/>
</dbReference>
<dbReference type="PRINTS" id="PR00099">
    <property type="entry name" value="CPSGATASE"/>
</dbReference>
<dbReference type="NCBIfam" id="TIGR00566">
    <property type="entry name" value="trpG_papA"/>
    <property type="match status" value="1"/>
</dbReference>
<keyword evidence="3" id="KW-0032">Aminotransferase</keyword>
<keyword evidence="3" id="KW-0808">Transferase</keyword>
<dbReference type="FunFam" id="3.40.50.880:FF:000003">
    <property type="entry name" value="Anthranilate synthase component II"/>
    <property type="match status" value="1"/>
</dbReference>
<dbReference type="PANTHER" id="PTHR43418:SF8">
    <property type="entry name" value="SYNTHASE COMPONENT II, PUTATIVE-RELATED"/>
    <property type="match status" value="1"/>
</dbReference>
<dbReference type="EC" id="2.6.1.85" evidence="3"/>
<dbReference type="PANTHER" id="PTHR43418">
    <property type="entry name" value="MULTIFUNCTIONAL TRYPTOPHAN BIOSYNTHESIS PROTEIN-RELATED"/>
    <property type="match status" value="1"/>
</dbReference>
<proteinExistence type="predicted"/>
<dbReference type="OrthoDB" id="9804328at2"/>
<dbReference type="GO" id="GO:0046820">
    <property type="term" value="F:4-amino-4-deoxychorismate synthase activity"/>
    <property type="evidence" value="ECO:0007669"/>
    <property type="project" value="UniProtKB-EC"/>
</dbReference>
<dbReference type="PROSITE" id="PS51273">
    <property type="entry name" value="GATASE_TYPE_1"/>
    <property type="match status" value="1"/>
</dbReference>
<dbReference type="Pfam" id="PF00117">
    <property type="entry name" value="GATase"/>
    <property type="match status" value="1"/>
</dbReference>
<evidence type="ECO:0000313" key="3">
    <source>
        <dbReference type="EMBL" id="CUQ92448.1"/>
    </source>
</evidence>
<dbReference type="PRINTS" id="PR00097">
    <property type="entry name" value="ANTSNTHASEII"/>
</dbReference>
<organism evidence="3 4">
    <name type="scientific">[Ruminococcus] torques</name>
    <dbReference type="NCBI Taxonomy" id="33039"/>
    <lineage>
        <taxon>Bacteria</taxon>
        <taxon>Bacillati</taxon>
        <taxon>Bacillota</taxon>
        <taxon>Clostridia</taxon>
        <taxon>Lachnospirales</taxon>
        <taxon>Lachnospiraceae</taxon>
        <taxon>Mediterraneibacter</taxon>
    </lineage>
</organism>
<dbReference type="Gene3D" id="3.40.50.880">
    <property type="match status" value="1"/>
</dbReference>
<evidence type="ECO:0000259" key="2">
    <source>
        <dbReference type="Pfam" id="PF00117"/>
    </source>
</evidence>
<dbReference type="RefSeq" id="WP_055173382.1">
    <property type="nucleotide sequence ID" value="NZ_CZBX01000015.1"/>
</dbReference>
<dbReference type="Proteomes" id="UP000078383">
    <property type="component" value="Unassembled WGS sequence"/>
</dbReference>
<dbReference type="InterPro" id="IPR006221">
    <property type="entry name" value="TrpG/PapA_dom"/>
</dbReference>
<dbReference type="InterPro" id="IPR017926">
    <property type="entry name" value="GATASE"/>
</dbReference>
<dbReference type="GO" id="GO:0004049">
    <property type="term" value="F:anthranilate synthase activity"/>
    <property type="evidence" value="ECO:0007669"/>
    <property type="project" value="TreeGrafter"/>
</dbReference>
<accession>A0A175A6P5</accession>
<feature type="domain" description="Glutamine amidotransferase" evidence="2">
    <location>
        <begin position="3"/>
        <end position="199"/>
    </location>
</feature>
<sequence>MILLLDNYDSFTYNLYQFIAGVESEISGIQKDQTNSEVKVVRNDQITPEEILELAPEALVISPGPGKPSDAGICIEAIQKLKGKIPMLGVCLGHQAMAEAFGATVGHAGQLMHGKTSKLKDVKTDSVLFQNLTFPIQVARYHSLAVKEETLPEELVVTARSEDNEIMAMEHREYPIFGLQFHPESVMTPQGLQMIENFINYAKALKEN</sequence>
<protein>
    <submittedName>
        <fullName evidence="3">Para-aminobenzoate synthase glutamine amidotransferase component II</fullName>
        <ecNumber evidence="3">2.6.1.85</ecNumber>
    </submittedName>
</protein>
<dbReference type="SUPFAM" id="SSF52317">
    <property type="entry name" value="Class I glutamine amidotransferase-like"/>
    <property type="match status" value="1"/>
</dbReference>